<evidence type="ECO:0000256" key="5">
    <source>
        <dbReference type="ARBA" id="ARBA00022777"/>
    </source>
</evidence>
<sequence>MRRLRRCFLKPLTGLPLASASLLKWAECLLSLSCRVRALADLYVIAGVPGVGKTTIGSLAARLMRTRFIDLPDFVRSERLYTAYDRSSRSYVVDVRALSAALGSFIREEAKPPILATHIAFKPRGCRVIRVVVLRKNPIALLATLRSRGYPLRKVAANVTAELLDEQYVEFARKFGRPRVAQLDVTHLGRYEAAKRAERILSSGSGGDVVDWFSSLERENKLDKVLSFLSRYG</sequence>
<dbReference type="InterPro" id="IPR027417">
    <property type="entry name" value="P-loop_NTPase"/>
</dbReference>
<dbReference type="GO" id="GO:0004017">
    <property type="term" value="F:AMP kinase activity"/>
    <property type="evidence" value="ECO:0007669"/>
    <property type="project" value="InterPro"/>
</dbReference>
<keyword evidence="4" id="KW-0547">Nucleotide-binding</keyword>
<dbReference type="InterPro" id="IPR020618">
    <property type="entry name" value="Adenyl_kinase_AK6"/>
</dbReference>
<dbReference type="SUPFAM" id="SSF52540">
    <property type="entry name" value="P-loop containing nucleoside triphosphate hydrolases"/>
    <property type="match status" value="1"/>
</dbReference>
<dbReference type="Proteomes" id="UP000244066">
    <property type="component" value="Unassembled WGS sequence"/>
</dbReference>
<dbReference type="EMBL" id="NDWU01000004">
    <property type="protein sequence ID" value="PUA33761.1"/>
    <property type="molecule type" value="Genomic_DNA"/>
</dbReference>
<dbReference type="PANTHER" id="PTHR12595:SF0">
    <property type="entry name" value="ADENYLATE KINASE ISOENZYME 6"/>
    <property type="match status" value="1"/>
</dbReference>
<evidence type="ECO:0000256" key="6">
    <source>
        <dbReference type="ARBA" id="ARBA00022840"/>
    </source>
</evidence>
<keyword evidence="5" id="KW-0418">Kinase</keyword>
<dbReference type="GO" id="GO:0005524">
    <property type="term" value="F:ATP binding"/>
    <property type="evidence" value="ECO:0007669"/>
    <property type="project" value="UniProtKB-KW"/>
</dbReference>
<name>A0A2R7Y887_9ARCH</name>
<keyword evidence="1" id="KW-0690">Ribosome biogenesis</keyword>
<dbReference type="PANTHER" id="PTHR12595">
    <property type="entry name" value="POS9-ACTIVATING FACTOR FAP7-RELATED"/>
    <property type="match status" value="1"/>
</dbReference>
<evidence type="ECO:0000256" key="1">
    <source>
        <dbReference type="ARBA" id="ARBA00022517"/>
    </source>
</evidence>
<proteinExistence type="predicted"/>
<evidence type="ECO:0000313" key="7">
    <source>
        <dbReference type="EMBL" id="PUA33761.1"/>
    </source>
</evidence>
<evidence type="ECO:0000256" key="3">
    <source>
        <dbReference type="ARBA" id="ARBA00022679"/>
    </source>
</evidence>
<reference evidence="7 8" key="1">
    <citation type="submission" date="2017-04" db="EMBL/GenBank/DDBJ databases">
        <title>Draft Aigarchaeota genome from a New Zealand hot spring.</title>
        <authorList>
            <person name="Reysenbach A.-L."/>
            <person name="Donaho J.A."/>
            <person name="Gerhart J."/>
            <person name="Kelley J.F."/>
            <person name="Kouba K."/>
            <person name="Podar M."/>
            <person name="Stott M."/>
        </authorList>
    </citation>
    <scope>NUCLEOTIDE SEQUENCE [LARGE SCALE GENOMIC DNA]</scope>
    <source>
        <strain evidence="7">NZ13_MG1</strain>
    </source>
</reference>
<dbReference type="GO" id="GO:0006364">
    <property type="term" value="P:rRNA processing"/>
    <property type="evidence" value="ECO:0007669"/>
    <property type="project" value="UniProtKB-KW"/>
</dbReference>
<evidence type="ECO:0008006" key="9">
    <source>
        <dbReference type="Google" id="ProtNLM"/>
    </source>
</evidence>
<keyword evidence="2" id="KW-0698">rRNA processing</keyword>
<dbReference type="Pfam" id="PF13238">
    <property type="entry name" value="AAA_18"/>
    <property type="match status" value="1"/>
</dbReference>
<evidence type="ECO:0000256" key="2">
    <source>
        <dbReference type="ARBA" id="ARBA00022552"/>
    </source>
</evidence>
<keyword evidence="6" id="KW-0067">ATP-binding</keyword>
<evidence type="ECO:0000313" key="8">
    <source>
        <dbReference type="Proteomes" id="UP000244066"/>
    </source>
</evidence>
<dbReference type="GO" id="GO:0016887">
    <property type="term" value="F:ATP hydrolysis activity"/>
    <property type="evidence" value="ECO:0007669"/>
    <property type="project" value="InterPro"/>
</dbReference>
<protein>
    <recommendedName>
        <fullName evidence="9">Adenylate kinase</fullName>
    </recommendedName>
</protein>
<keyword evidence="3" id="KW-0808">Transferase</keyword>
<organism evidence="7 8">
    <name type="scientific">Candidatus Terraquivivens tikiterensis</name>
    <dbReference type="NCBI Taxonomy" id="1980982"/>
    <lineage>
        <taxon>Archaea</taxon>
        <taxon>Nitrososphaerota</taxon>
        <taxon>Candidatus Wolframiiraptoraceae</taxon>
        <taxon>Candidatus Terraquivivens</taxon>
    </lineage>
</organism>
<gene>
    <name evidence="7" type="ORF">B9J98_02120</name>
</gene>
<evidence type="ECO:0000256" key="4">
    <source>
        <dbReference type="ARBA" id="ARBA00022741"/>
    </source>
</evidence>
<dbReference type="AlphaFoldDB" id="A0A2R7Y887"/>
<dbReference type="Gene3D" id="3.40.50.300">
    <property type="entry name" value="P-loop containing nucleotide triphosphate hydrolases"/>
    <property type="match status" value="1"/>
</dbReference>
<comment type="caution">
    <text evidence="7">The sequence shown here is derived from an EMBL/GenBank/DDBJ whole genome shotgun (WGS) entry which is preliminary data.</text>
</comment>
<accession>A0A2R7Y887</accession>